<dbReference type="VEuPathDB" id="VectorBase:AATE002432"/>
<evidence type="ECO:0000313" key="2">
    <source>
        <dbReference type="EnsemblMetazoa" id="AATE002432-PA.1"/>
    </source>
</evidence>
<sequence length="158" mass="16910">MFWPACEAPLFVPACSPMMAWPAFSCSSVKLRLHSSAGFGPRNGPLNSGSTVWNTSRSGTPYRLIACWNRLMFSIILNWPPDVLILATAPGSSLLISLHRIRPSRSASSYRTPAGNFSPSTSSTQYCASLSFSRYPAAPPPAAAPSSEEKGDERAATA</sequence>
<proteinExistence type="predicted"/>
<reference evidence="2" key="1">
    <citation type="submission" date="2022-08" db="UniProtKB">
        <authorList>
            <consortium name="EnsemblMetazoa"/>
        </authorList>
    </citation>
    <scope>IDENTIFICATION</scope>
    <source>
        <strain evidence="2">EBRO</strain>
    </source>
</reference>
<protein>
    <submittedName>
        <fullName evidence="2">Uncharacterized protein</fullName>
    </submittedName>
</protein>
<name>A0A182ING0_ANOAO</name>
<feature type="region of interest" description="Disordered" evidence="1">
    <location>
        <begin position="136"/>
        <end position="158"/>
    </location>
</feature>
<dbReference type="AlphaFoldDB" id="A0A182ING0"/>
<dbReference type="EnsemblMetazoa" id="AATE002432-RA">
    <property type="protein sequence ID" value="AATE002432-PA.1"/>
    <property type="gene ID" value="AATE002432"/>
</dbReference>
<organism evidence="2">
    <name type="scientific">Anopheles atroparvus</name>
    <name type="common">European mosquito</name>
    <dbReference type="NCBI Taxonomy" id="41427"/>
    <lineage>
        <taxon>Eukaryota</taxon>
        <taxon>Metazoa</taxon>
        <taxon>Ecdysozoa</taxon>
        <taxon>Arthropoda</taxon>
        <taxon>Hexapoda</taxon>
        <taxon>Insecta</taxon>
        <taxon>Pterygota</taxon>
        <taxon>Neoptera</taxon>
        <taxon>Endopterygota</taxon>
        <taxon>Diptera</taxon>
        <taxon>Nematocera</taxon>
        <taxon>Culicoidea</taxon>
        <taxon>Culicidae</taxon>
        <taxon>Anophelinae</taxon>
        <taxon>Anopheles</taxon>
    </lineage>
</organism>
<accession>A0A182ING0</accession>
<feature type="compositionally biased region" description="Basic and acidic residues" evidence="1">
    <location>
        <begin position="147"/>
        <end position="158"/>
    </location>
</feature>
<evidence type="ECO:0000256" key="1">
    <source>
        <dbReference type="SAM" id="MobiDB-lite"/>
    </source>
</evidence>